<name>A0A5J4Z4R9_PORPP</name>
<evidence type="ECO:0000313" key="2">
    <source>
        <dbReference type="EMBL" id="KAA8498861.1"/>
    </source>
</evidence>
<sequence>MTRGSFGITALAAVALAAMCVSVQAYTLTVSFEDCMAQKGAYTFPASTLERKQLALKTDLIGNGVDSFTASVLSGLFYTTMPQETTSGDYCYSHAKRMQLAALNDLGFGADAKPFIRDEATWTAMLEAENAFLNNILAMEANGTTTRTSAGVGVQLESFKSRGLLDDLVWDPLKQLFCCASSGQCFVHQLCAQEACANCDTVWTTNIPTAASGCGGWSQVVQNGLNEPPSWSKRSDWRRRMYLNCLAETVPSNNAVDWALAGVGDALSFSSNSFGNACPVGVTWSFALAPNSCTHMQGH</sequence>
<dbReference type="Proteomes" id="UP000324585">
    <property type="component" value="Unassembled WGS sequence"/>
</dbReference>
<keyword evidence="3" id="KW-1185">Reference proteome</keyword>
<reference evidence="3" key="1">
    <citation type="journal article" date="2019" name="Nat. Commun.">
        <title>Expansion of phycobilisome linker gene families in mesophilic red algae.</title>
        <authorList>
            <person name="Lee J."/>
            <person name="Kim D."/>
            <person name="Bhattacharya D."/>
            <person name="Yoon H.S."/>
        </authorList>
    </citation>
    <scope>NUCLEOTIDE SEQUENCE [LARGE SCALE GENOMIC DNA]</scope>
    <source>
        <strain evidence="3">CCMP 1328</strain>
    </source>
</reference>
<keyword evidence="1" id="KW-0732">Signal</keyword>
<feature type="chain" id="PRO_5023837665" evidence="1">
    <location>
        <begin position="26"/>
        <end position="299"/>
    </location>
</feature>
<protein>
    <submittedName>
        <fullName evidence="2">Uncharacterized protein</fullName>
    </submittedName>
</protein>
<comment type="caution">
    <text evidence="2">The sequence shown here is derived from an EMBL/GenBank/DDBJ whole genome shotgun (WGS) entry which is preliminary data.</text>
</comment>
<feature type="signal peptide" evidence="1">
    <location>
        <begin position="1"/>
        <end position="25"/>
    </location>
</feature>
<evidence type="ECO:0000256" key="1">
    <source>
        <dbReference type="SAM" id="SignalP"/>
    </source>
</evidence>
<gene>
    <name evidence="2" type="ORF">FVE85_6446</name>
</gene>
<dbReference type="EMBL" id="VRMN01000001">
    <property type="protein sequence ID" value="KAA8498861.1"/>
    <property type="molecule type" value="Genomic_DNA"/>
</dbReference>
<organism evidence="2 3">
    <name type="scientific">Porphyridium purpureum</name>
    <name type="common">Red alga</name>
    <name type="synonym">Porphyridium cruentum</name>
    <dbReference type="NCBI Taxonomy" id="35688"/>
    <lineage>
        <taxon>Eukaryota</taxon>
        <taxon>Rhodophyta</taxon>
        <taxon>Bangiophyceae</taxon>
        <taxon>Porphyridiales</taxon>
        <taxon>Porphyridiaceae</taxon>
        <taxon>Porphyridium</taxon>
    </lineage>
</organism>
<accession>A0A5J4Z4R9</accession>
<evidence type="ECO:0000313" key="3">
    <source>
        <dbReference type="Proteomes" id="UP000324585"/>
    </source>
</evidence>
<proteinExistence type="predicted"/>
<dbReference type="AlphaFoldDB" id="A0A5J4Z4R9"/>